<comment type="caution">
    <text evidence="5">The sequence shown here is derived from an EMBL/GenBank/DDBJ whole genome shotgun (WGS) entry which is preliminary data.</text>
</comment>
<dbReference type="InterPro" id="IPR000424">
    <property type="entry name" value="Primosome_PriB/ssb"/>
</dbReference>
<dbReference type="InterPro" id="IPR012340">
    <property type="entry name" value="NA-bd_OB-fold"/>
</dbReference>
<evidence type="ECO:0000256" key="1">
    <source>
        <dbReference type="ARBA" id="ARBA00023125"/>
    </source>
</evidence>
<evidence type="ECO:0000256" key="4">
    <source>
        <dbReference type="SAM" id="MobiDB-lite"/>
    </source>
</evidence>
<evidence type="ECO:0000313" key="6">
    <source>
        <dbReference type="Proteomes" id="UP001500604"/>
    </source>
</evidence>
<dbReference type="PANTHER" id="PTHR10302">
    <property type="entry name" value="SINGLE-STRANDED DNA-BINDING PROTEIN"/>
    <property type="match status" value="1"/>
</dbReference>
<dbReference type="PIRSF" id="PIRSF002070">
    <property type="entry name" value="SSB"/>
    <property type="match status" value="1"/>
</dbReference>
<dbReference type="EMBL" id="BAABFL010000129">
    <property type="protein sequence ID" value="GAA4649287.1"/>
    <property type="molecule type" value="Genomic_DNA"/>
</dbReference>
<comment type="subunit">
    <text evidence="2">Homotetramer.</text>
</comment>
<feature type="region of interest" description="Disordered" evidence="4">
    <location>
        <begin position="113"/>
        <end position="157"/>
    </location>
</feature>
<evidence type="ECO:0000313" key="5">
    <source>
        <dbReference type="EMBL" id="GAA4649287.1"/>
    </source>
</evidence>
<dbReference type="PROSITE" id="PS50935">
    <property type="entry name" value="SSB"/>
    <property type="match status" value="1"/>
</dbReference>
<sequence length="157" mass="17843">MKGVNKVTLIGTTGKAAELRYFDNGSCIATCSMATNDYWTDKKTGQKMERTEWHSLIWRSKSAEIAAQYVDKGRRLYIEGQIQSRMAKRRDGTEFKLVEIVVREWQLLDNHLQNKSTDRVSPPPQRSSSPQTAPSQPGFGDMDDDIPFAPLGYRQIT</sequence>
<evidence type="ECO:0000256" key="3">
    <source>
        <dbReference type="PIRNR" id="PIRNR002070"/>
    </source>
</evidence>
<evidence type="ECO:0000256" key="2">
    <source>
        <dbReference type="HAMAP-Rule" id="MF_00984"/>
    </source>
</evidence>
<dbReference type="Proteomes" id="UP001500604">
    <property type="component" value="Unassembled WGS sequence"/>
</dbReference>
<reference evidence="6" key="1">
    <citation type="journal article" date="2019" name="Int. J. Syst. Evol. Microbiol.">
        <title>The Global Catalogue of Microorganisms (GCM) 10K type strain sequencing project: providing services to taxonomists for standard genome sequencing and annotation.</title>
        <authorList>
            <consortium name="The Broad Institute Genomics Platform"/>
            <consortium name="The Broad Institute Genome Sequencing Center for Infectious Disease"/>
            <person name="Wu L."/>
            <person name="Ma J."/>
        </authorList>
    </citation>
    <scope>NUCLEOTIDE SEQUENCE [LARGE SCALE GENOMIC DNA]</scope>
    <source>
        <strain evidence="6">JCM 17805</strain>
    </source>
</reference>
<organism evidence="5 6">
    <name type="scientific">Kistimonas scapharcae</name>
    <dbReference type="NCBI Taxonomy" id="1036133"/>
    <lineage>
        <taxon>Bacteria</taxon>
        <taxon>Pseudomonadati</taxon>
        <taxon>Pseudomonadota</taxon>
        <taxon>Gammaproteobacteria</taxon>
        <taxon>Oceanospirillales</taxon>
        <taxon>Endozoicomonadaceae</taxon>
        <taxon>Kistimonas</taxon>
    </lineage>
</organism>
<dbReference type="NCBIfam" id="TIGR00621">
    <property type="entry name" value="ssb"/>
    <property type="match status" value="1"/>
</dbReference>
<accession>A0ABP8V077</accession>
<dbReference type="HAMAP" id="MF_00984">
    <property type="entry name" value="SSB"/>
    <property type="match status" value="1"/>
</dbReference>
<dbReference type="PANTHER" id="PTHR10302:SF27">
    <property type="entry name" value="SINGLE-STRANDED DNA-BINDING PROTEIN"/>
    <property type="match status" value="1"/>
</dbReference>
<dbReference type="Gene3D" id="2.40.50.140">
    <property type="entry name" value="Nucleic acid-binding proteins"/>
    <property type="match status" value="1"/>
</dbReference>
<proteinExistence type="inferred from homology"/>
<feature type="compositionally biased region" description="Low complexity" evidence="4">
    <location>
        <begin position="126"/>
        <end position="137"/>
    </location>
</feature>
<gene>
    <name evidence="5" type="ORF">GCM10023116_15610</name>
</gene>
<dbReference type="InterPro" id="IPR011344">
    <property type="entry name" value="ssDNA-bd"/>
</dbReference>
<dbReference type="Pfam" id="PF00436">
    <property type="entry name" value="SSB"/>
    <property type="match status" value="1"/>
</dbReference>
<dbReference type="RefSeq" id="WP_345195079.1">
    <property type="nucleotide sequence ID" value="NZ_BAABFL010000129.1"/>
</dbReference>
<comment type="caution">
    <text evidence="2">Lacks conserved residue(s) required for the propagation of feature annotation.</text>
</comment>
<dbReference type="SUPFAM" id="SSF50249">
    <property type="entry name" value="Nucleic acid-binding proteins"/>
    <property type="match status" value="1"/>
</dbReference>
<protein>
    <recommendedName>
        <fullName evidence="2 3">Single-stranded DNA-binding protein</fullName>
        <shortName evidence="2">SSB</shortName>
    </recommendedName>
</protein>
<dbReference type="GO" id="GO:0003677">
    <property type="term" value="F:DNA binding"/>
    <property type="evidence" value="ECO:0007669"/>
    <property type="project" value="UniProtKB-KW"/>
</dbReference>
<keyword evidence="1 2" id="KW-0238">DNA-binding</keyword>
<dbReference type="CDD" id="cd04496">
    <property type="entry name" value="SSB_OBF"/>
    <property type="match status" value="1"/>
</dbReference>
<name>A0ABP8V077_9GAMM</name>
<keyword evidence="6" id="KW-1185">Reference proteome</keyword>